<dbReference type="InParanoid" id="A0A507B8Q4"/>
<protein>
    <submittedName>
        <fullName evidence="2">Uncharacterized protein</fullName>
    </submittedName>
</protein>
<feature type="compositionally biased region" description="Low complexity" evidence="1">
    <location>
        <begin position="200"/>
        <end position="214"/>
    </location>
</feature>
<feature type="compositionally biased region" description="Low complexity" evidence="1">
    <location>
        <begin position="26"/>
        <end position="54"/>
    </location>
</feature>
<keyword evidence="3" id="KW-1185">Reference proteome</keyword>
<dbReference type="Proteomes" id="UP000319257">
    <property type="component" value="Unassembled WGS sequence"/>
</dbReference>
<dbReference type="OrthoDB" id="5372011at2759"/>
<comment type="caution">
    <text evidence="2">The sequence shown here is derived from an EMBL/GenBank/DDBJ whole genome shotgun (WGS) entry which is preliminary data.</text>
</comment>
<dbReference type="GeneID" id="41973805"/>
<proteinExistence type="predicted"/>
<evidence type="ECO:0000313" key="2">
    <source>
        <dbReference type="EMBL" id="TPX13158.1"/>
    </source>
</evidence>
<feature type="region of interest" description="Disordered" evidence="1">
    <location>
        <begin position="1"/>
        <end position="156"/>
    </location>
</feature>
<evidence type="ECO:0000256" key="1">
    <source>
        <dbReference type="SAM" id="MobiDB-lite"/>
    </source>
</evidence>
<feature type="compositionally biased region" description="Gly residues" evidence="1">
    <location>
        <begin position="13"/>
        <end position="25"/>
    </location>
</feature>
<feature type="compositionally biased region" description="Low complexity" evidence="1">
    <location>
        <begin position="1"/>
        <end position="12"/>
    </location>
</feature>
<dbReference type="RefSeq" id="XP_030994869.1">
    <property type="nucleotide sequence ID" value="XM_031140982.1"/>
</dbReference>
<accession>A0A507B8Q4</accession>
<feature type="region of interest" description="Disordered" evidence="1">
    <location>
        <begin position="198"/>
        <end position="228"/>
    </location>
</feature>
<sequence>MSAGPSTPAPSTGGAGGGGGGGGGSYRPSPQSSSSGLFSSFCSSRSSHHAGAAANQPLSSFTPAMRDRQARGKDPYRTNHDAVPASGYDDDDDYDEDDEDDEEDDDSDYSMYGFSARRGPSRRQHQHYLQQQHFPQPQQQRHQPDQQPFAQAERRRNAMAVLDSPELLMMYAQSRGDSIPATRLHFMKIMCGYEEEEEASAQQPQAPARTAVAAGFRRSDVGTRNVHA</sequence>
<feature type="compositionally biased region" description="Basic and acidic residues" evidence="1">
    <location>
        <begin position="65"/>
        <end position="80"/>
    </location>
</feature>
<reference evidence="2 3" key="1">
    <citation type="submission" date="2019-06" db="EMBL/GenBank/DDBJ databases">
        <title>Draft genome sequence of the filamentous fungus Phialemoniopsis curvata isolated from diesel fuel.</title>
        <authorList>
            <person name="Varaljay V.A."/>
            <person name="Lyon W.J."/>
            <person name="Crouch A.L."/>
            <person name="Drake C.E."/>
            <person name="Hollomon J.M."/>
            <person name="Nadeau L.J."/>
            <person name="Nunn H.S."/>
            <person name="Stevenson B.S."/>
            <person name="Bojanowski C.L."/>
            <person name="Crookes-Goodson W.J."/>
        </authorList>
    </citation>
    <scope>NUCLEOTIDE SEQUENCE [LARGE SCALE GENOMIC DNA]</scope>
    <source>
        <strain evidence="2 3">D216</strain>
    </source>
</reference>
<dbReference type="AlphaFoldDB" id="A0A507B8Q4"/>
<feature type="compositionally biased region" description="Acidic residues" evidence="1">
    <location>
        <begin position="88"/>
        <end position="108"/>
    </location>
</feature>
<feature type="compositionally biased region" description="Low complexity" evidence="1">
    <location>
        <begin position="127"/>
        <end position="148"/>
    </location>
</feature>
<evidence type="ECO:0000313" key="3">
    <source>
        <dbReference type="Proteomes" id="UP000319257"/>
    </source>
</evidence>
<name>A0A507B8Q4_9PEZI</name>
<gene>
    <name evidence="2" type="ORF">E0L32_006358</name>
</gene>
<dbReference type="EMBL" id="SKBQ01000036">
    <property type="protein sequence ID" value="TPX13158.1"/>
    <property type="molecule type" value="Genomic_DNA"/>
</dbReference>
<organism evidence="2 3">
    <name type="scientific">Thyridium curvatum</name>
    <dbReference type="NCBI Taxonomy" id="1093900"/>
    <lineage>
        <taxon>Eukaryota</taxon>
        <taxon>Fungi</taxon>
        <taxon>Dikarya</taxon>
        <taxon>Ascomycota</taxon>
        <taxon>Pezizomycotina</taxon>
        <taxon>Sordariomycetes</taxon>
        <taxon>Sordariomycetidae</taxon>
        <taxon>Thyridiales</taxon>
        <taxon>Thyridiaceae</taxon>
        <taxon>Thyridium</taxon>
    </lineage>
</organism>